<feature type="compositionally biased region" description="Basic and acidic residues" evidence="2">
    <location>
        <begin position="469"/>
        <end position="486"/>
    </location>
</feature>
<feature type="region of interest" description="Disordered" evidence="2">
    <location>
        <begin position="431"/>
        <end position="508"/>
    </location>
</feature>
<evidence type="ECO:0000256" key="3">
    <source>
        <dbReference type="SAM" id="SignalP"/>
    </source>
</evidence>
<dbReference type="GeneID" id="101849909"/>
<keyword evidence="1" id="KW-0863">Zinc-finger</keyword>
<dbReference type="RefSeq" id="XP_005093102.1">
    <property type="nucleotide sequence ID" value="XM_005093045.3"/>
</dbReference>
<keyword evidence="1" id="KW-0862">Zinc</keyword>
<feature type="compositionally biased region" description="Low complexity" evidence="2">
    <location>
        <begin position="599"/>
        <end position="610"/>
    </location>
</feature>
<dbReference type="Pfam" id="PF15961">
    <property type="entry name" value="DUF4764"/>
    <property type="match status" value="2"/>
</dbReference>
<dbReference type="InterPro" id="IPR013087">
    <property type="entry name" value="Znf_C2H2_type"/>
</dbReference>
<keyword evidence="5" id="KW-1185">Reference proteome</keyword>
<feature type="compositionally biased region" description="Basic and acidic residues" evidence="2">
    <location>
        <begin position="1527"/>
        <end position="1538"/>
    </location>
</feature>
<dbReference type="PANTHER" id="PTHR16116">
    <property type="entry name" value="ZINC FINGER PROTEIN 839"/>
    <property type="match status" value="1"/>
</dbReference>
<feature type="region of interest" description="Disordered" evidence="2">
    <location>
        <begin position="839"/>
        <end position="882"/>
    </location>
</feature>
<feature type="compositionally biased region" description="Basic and acidic residues" evidence="2">
    <location>
        <begin position="919"/>
        <end position="929"/>
    </location>
</feature>
<feature type="compositionally biased region" description="Basic residues" evidence="2">
    <location>
        <begin position="444"/>
        <end position="453"/>
    </location>
</feature>
<feature type="region of interest" description="Disordered" evidence="2">
    <location>
        <begin position="527"/>
        <end position="569"/>
    </location>
</feature>
<keyword evidence="3" id="KW-0732">Signal</keyword>
<keyword evidence="1" id="KW-0479">Metal-binding</keyword>
<dbReference type="InterPro" id="IPR039946">
    <property type="entry name" value="ZN839"/>
</dbReference>
<evidence type="ECO:0000256" key="1">
    <source>
        <dbReference type="PROSITE-ProRule" id="PRU00042"/>
    </source>
</evidence>
<evidence type="ECO:0000256" key="2">
    <source>
        <dbReference type="SAM" id="MobiDB-lite"/>
    </source>
</evidence>
<feature type="compositionally biased region" description="Basic and acidic residues" evidence="2">
    <location>
        <begin position="531"/>
        <end position="545"/>
    </location>
</feature>
<feature type="compositionally biased region" description="Polar residues" evidence="2">
    <location>
        <begin position="431"/>
        <end position="443"/>
    </location>
</feature>
<sequence length="1652" mass="175494">MQRNTTCGKSCFRVFTLVFSLFLALQQVVSRVKTPVCNTKFRQCKTNMAEPEQEPGLLDSTGTHSLCDETTIVDGDQVQVVTSGLSDELVRQALVEANDFDSSTIRSIYAVAGEGTEVCDTGQTSVEVSSGLSVISTDQNIPSAENTLSSSSESALVNNTDSIFTNGSEALMTNGGSDSDVLGVESNGTYTVDVGSLQENQIISVSNDIIPGSVIISQPSQEQLHQAVETPTMENGLLPGESHNLIQQIDTQFVHESDSNMLPGDSSTQIIQSEGLGRPQAIRVTAPHGLTMTQEVLQNVIQQVQAQQLAAAEKKDGTSSPESSANQNNTLSFTLVSSSSSPPLGSSQNPIRIIQQGNRYTPVQQLSTEQLQQIMQVVQQQHVSKNAQDNGGTVIFNPQTNTRIMYRVIYPSELHKAQNAGGHETYQVVRPTTSTQEQQTSIPHQKRQYRKRKLDIQAVPAVPGEEDGTDKGNPDTPELSKEEKEERKKHRPRTRSGRVSKPPKHMVQDYKHIHVLDWDEDYDDSDGGYSDFKHSDEEGKVKQEGEEVQSPSPDFFPALGAGKPKNHKCQTCDKSYIGQAGLARHYRLNPDHCSTPLENGSSSSLHNGSLDGEDSKDASLQEGSLSLMSDTPTEGPKAGGLDNFSEDSNTQDSLNSTGASSPVVRRGRGRGGFRGRGAHFRYNAQIRRKSKLKELMKKCSDEELMEVVLPRLVTGVSLWEFLLMKSEKGGSKPQVDVVYREFEALKRRVKQVCSDYMKPLSAEELEDDNLQCKMIKVTDASMALCLGLERVTYRVEEMPQDDPNTFSSLHNKLSAAAIAVAPQPAPGVPVKIVIKAENGDPEETKAGSQVATPTSATLKRTFDDFTTPDKNENPSKRVKLSSFSPWRPIEGAVSTSSSVSPGTTNSSLFTIAAHLPATSDEKMPLDRSDSSLSSMSSHSASSTASPKSQPVSTSSQPPPPPSSSSSSSSSLSSSSSVSVPAYKPLRAVSVVKSEPSTSTVQISIPASKHQAVSYILKSNAKQNGQANGQTTVVGHRASQPQTVPVVINTGQGGASTAQVMPYILGSTNGAGGSQKVVIAAPAGHGNQQHEPLPILLAPSGNHPQNSTVLLSSGTGVGTHRVIVRQPVQPQPQPQQTISNSQPTQVIFSPQQSPTMAAKSRPKQGTSLLPPRIPSSSKSASTPPSRQSPSPRSLLSLKPTEVKVSRQLFHDTTTSQASSSPLVNGRGNAVNGSLSTEASNFVSAVKPVVVASASNPSHHPILGSGVDIDKSVLKIDPEHLSLIQSSEHSFIAGASTIVNDSDGGMDVKQVSISDPDLEALSSGVLGLSGEDELGPLNTSTDSLSEVYTAVSSSTPQISTVTHMEGASLADSLSLIQSQAADGSAPTLVATASSHVACVVPSDPQSLDTLSNGNLHPGVHGISLINGSSSDFTSDFGPVKLKESNGSSIKSGVLSSLSPSTTTQSSTFIINSSVSDFINIARPSSPIMSSPSKEALCSLTGTTINIGTNGAISSQILRNDDVPSLQFRDPGESGVKDVRDTNGSSPLGDQESRDDLNNLLPQQIVNQVSDSGEVGLVDTLVGETEEAQPLLTEGTNIYQTEDGTLIIQSADGNTYQLQGAQDLPLETVQALLSGTMDQLTMDAGVESHADIQLH</sequence>
<feature type="compositionally biased region" description="Polar residues" evidence="2">
    <location>
        <begin position="646"/>
        <end position="660"/>
    </location>
</feature>
<protein>
    <submittedName>
        <fullName evidence="6">Uncharacterized protein LOC101849909</fullName>
    </submittedName>
</protein>
<feature type="compositionally biased region" description="Polar residues" evidence="2">
    <location>
        <begin position="846"/>
        <end position="858"/>
    </location>
</feature>
<name>A0ABM0JGD4_APLCA</name>
<feature type="compositionally biased region" description="Low complexity" evidence="2">
    <location>
        <begin position="1173"/>
        <end position="1197"/>
    </location>
</feature>
<feature type="compositionally biased region" description="Low complexity" evidence="2">
    <location>
        <begin position="930"/>
        <end position="955"/>
    </location>
</feature>
<feature type="signal peptide" evidence="3">
    <location>
        <begin position="1"/>
        <end position="31"/>
    </location>
</feature>
<gene>
    <name evidence="6" type="primary">LOC101849909</name>
</gene>
<evidence type="ECO:0000259" key="4">
    <source>
        <dbReference type="PROSITE" id="PS50157"/>
    </source>
</evidence>
<feature type="compositionally biased region" description="Polar residues" evidence="2">
    <location>
        <begin position="621"/>
        <end position="632"/>
    </location>
</feature>
<feature type="chain" id="PRO_5045355218" evidence="3">
    <location>
        <begin position="32"/>
        <end position="1652"/>
    </location>
</feature>
<dbReference type="InterPro" id="IPR031885">
    <property type="entry name" value="DUF4764"/>
</dbReference>
<reference evidence="6" key="1">
    <citation type="submission" date="2025-08" db="UniProtKB">
        <authorList>
            <consortium name="RefSeq"/>
        </authorList>
    </citation>
    <scope>IDENTIFICATION</scope>
</reference>
<feature type="region of interest" description="Disordered" evidence="2">
    <location>
        <begin position="1149"/>
        <end position="1197"/>
    </location>
</feature>
<accession>A0ABM0JGD4</accession>
<dbReference type="PANTHER" id="PTHR16116:SF5">
    <property type="entry name" value="ZINC FINGER PROTEIN 839"/>
    <property type="match status" value="1"/>
</dbReference>
<dbReference type="Proteomes" id="UP000694888">
    <property type="component" value="Unplaced"/>
</dbReference>
<feature type="region of interest" description="Disordered" evidence="2">
    <location>
        <begin position="593"/>
        <end position="676"/>
    </location>
</feature>
<feature type="compositionally biased region" description="Basic residues" evidence="2">
    <location>
        <begin position="487"/>
        <end position="504"/>
    </location>
</feature>
<feature type="compositionally biased region" description="Basic and acidic residues" evidence="2">
    <location>
        <begin position="860"/>
        <end position="875"/>
    </location>
</feature>
<feature type="region of interest" description="Disordered" evidence="2">
    <location>
        <begin position="919"/>
        <end position="977"/>
    </location>
</feature>
<feature type="compositionally biased region" description="Basic residues" evidence="2">
    <location>
        <begin position="665"/>
        <end position="676"/>
    </location>
</feature>
<dbReference type="PROSITE" id="PS50157">
    <property type="entry name" value="ZINC_FINGER_C2H2_2"/>
    <property type="match status" value="1"/>
</dbReference>
<feature type="compositionally biased region" description="Low complexity" evidence="2">
    <location>
        <begin position="963"/>
        <end position="977"/>
    </location>
</feature>
<proteinExistence type="predicted"/>
<feature type="domain" description="C2H2-type" evidence="4">
    <location>
        <begin position="567"/>
        <end position="592"/>
    </location>
</feature>
<organism evidence="5 6">
    <name type="scientific">Aplysia californica</name>
    <name type="common">California sea hare</name>
    <dbReference type="NCBI Taxonomy" id="6500"/>
    <lineage>
        <taxon>Eukaryota</taxon>
        <taxon>Metazoa</taxon>
        <taxon>Spiralia</taxon>
        <taxon>Lophotrochozoa</taxon>
        <taxon>Mollusca</taxon>
        <taxon>Gastropoda</taxon>
        <taxon>Heterobranchia</taxon>
        <taxon>Euthyneura</taxon>
        <taxon>Tectipleura</taxon>
        <taxon>Aplysiida</taxon>
        <taxon>Aplysioidea</taxon>
        <taxon>Aplysiidae</taxon>
        <taxon>Aplysia</taxon>
    </lineage>
</organism>
<feature type="region of interest" description="Disordered" evidence="2">
    <location>
        <begin position="1520"/>
        <end position="1552"/>
    </location>
</feature>
<evidence type="ECO:0000313" key="5">
    <source>
        <dbReference type="Proteomes" id="UP000694888"/>
    </source>
</evidence>
<evidence type="ECO:0000313" key="6">
    <source>
        <dbReference type="RefSeq" id="XP_005093102.1"/>
    </source>
</evidence>